<gene>
    <name evidence="2" type="ORF">QYM36_000032</name>
</gene>
<proteinExistence type="predicted"/>
<evidence type="ECO:0000313" key="2">
    <source>
        <dbReference type="EMBL" id="KAK2725388.1"/>
    </source>
</evidence>
<comment type="caution">
    <text evidence="2">The sequence shown here is derived from an EMBL/GenBank/DDBJ whole genome shotgun (WGS) entry which is preliminary data.</text>
</comment>
<reference evidence="2" key="1">
    <citation type="submission" date="2023-07" db="EMBL/GenBank/DDBJ databases">
        <title>Chromosome-level genome assembly of Artemia franciscana.</title>
        <authorList>
            <person name="Jo E."/>
        </authorList>
    </citation>
    <scope>NUCLEOTIDE SEQUENCE</scope>
    <source>
        <tissue evidence="2">Whole body</tissue>
    </source>
</reference>
<name>A0AA88IC73_ARTSF</name>
<organism evidence="2 3">
    <name type="scientific">Artemia franciscana</name>
    <name type="common">Brine shrimp</name>
    <name type="synonym">Artemia sanfranciscana</name>
    <dbReference type="NCBI Taxonomy" id="6661"/>
    <lineage>
        <taxon>Eukaryota</taxon>
        <taxon>Metazoa</taxon>
        <taxon>Ecdysozoa</taxon>
        <taxon>Arthropoda</taxon>
        <taxon>Crustacea</taxon>
        <taxon>Branchiopoda</taxon>
        <taxon>Anostraca</taxon>
        <taxon>Artemiidae</taxon>
        <taxon>Artemia</taxon>
    </lineage>
</organism>
<protein>
    <submittedName>
        <fullName evidence="2">Uncharacterized protein</fullName>
    </submittedName>
</protein>
<dbReference type="AlphaFoldDB" id="A0AA88IC73"/>
<sequence length="147" mass="15257">MVATASLAFLLTVCGAALATIYQVLPRLIRPIGQIIGTPGLDSLPAIGFNNAPFGSAFGFPGLPLFPNLPLGPNPNVPVDPALLPPPLPALPPNFFENLPIDALQEIVAGAPPGAAATAILRKILRKKINKYGNKNTSLGNKSMCTL</sequence>
<dbReference type="Proteomes" id="UP001187531">
    <property type="component" value="Unassembled WGS sequence"/>
</dbReference>
<accession>A0AA88IC73</accession>
<keyword evidence="3" id="KW-1185">Reference proteome</keyword>
<keyword evidence="1" id="KW-0732">Signal</keyword>
<evidence type="ECO:0000256" key="1">
    <source>
        <dbReference type="SAM" id="SignalP"/>
    </source>
</evidence>
<feature type="chain" id="PRO_5041713944" evidence="1">
    <location>
        <begin position="20"/>
        <end position="147"/>
    </location>
</feature>
<feature type="signal peptide" evidence="1">
    <location>
        <begin position="1"/>
        <end position="19"/>
    </location>
</feature>
<evidence type="ECO:0000313" key="3">
    <source>
        <dbReference type="Proteomes" id="UP001187531"/>
    </source>
</evidence>
<dbReference type="EMBL" id="JAVRJZ010000002">
    <property type="protein sequence ID" value="KAK2725388.1"/>
    <property type="molecule type" value="Genomic_DNA"/>
</dbReference>